<proteinExistence type="predicted"/>
<protein>
    <submittedName>
        <fullName evidence="1">Uncharacterized protein</fullName>
    </submittedName>
</protein>
<name>M6WHL3_LEPBO</name>
<evidence type="ECO:0000313" key="2">
    <source>
        <dbReference type="Proteomes" id="UP000012159"/>
    </source>
</evidence>
<organism evidence="1 2">
    <name type="scientific">Leptospira borgpetersenii serovar Pomona str. 200901868</name>
    <dbReference type="NCBI Taxonomy" id="1192866"/>
    <lineage>
        <taxon>Bacteria</taxon>
        <taxon>Pseudomonadati</taxon>
        <taxon>Spirochaetota</taxon>
        <taxon>Spirochaetia</taxon>
        <taxon>Leptospirales</taxon>
        <taxon>Leptospiraceae</taxon>
        <taxon>Leptospira</taxon>
    </lineage>
</organism>
<reference evidence="1 2" key="1">
    <citation type="submission" date="2013-01" db="EMBL/GenBank/DDBJ databases">
        <authorList>
            <person name="Harkins D.M."/>
            <person name="Durkin A.S."/>
            <person name="Brinkac L.M."/>
            <person name="Haft D.H."/>
            <person name="Selengut J.D."/>
            <person name="Sanka R."/>
            <person name="DePew J."/>
            <person name="Purushe J."/>
            <person name="Picardeau M."/>
            <person name="Werts C."/>
            <person name="Goarant C."/>
            <person name="Vinetz J.M."/>
            <person name="Sutton G.G."/>
            <person name="Nierman W.C."/>
            <person name="Fouts D.E."/>
        </authorList>
    </citation>
    <scope>NUCLEOTIDE SEQUENCE [LARGE SCALE GENOMIC DNA]</scope>
    <source>
        <strain evidence="1 2">200901868</strain>
    </source>
</reference>
<gene>
    <name evidence="1" type="ORF">LEP1GSC133_1267</name>
</gene>
<comment type="caution">
    <text evidence="1">The sequence shown here is derived from an EMBL/GenBank/DDBJ whole genome shotgun (WGS) entry which is preliminary data.</text>
</comment>
<evidence type="ECO:0000313" key="1">
    <source>
        <dbReference type="EMBL" id="EMO61248.1"/>
    </source>
</evidence>
<dbReference type="STRING" id="1192866.LEP1GSC133_1267"/>
<sequence length="132" mass="15593">MPFRTIFNRVEERNLKAKWSFHKTDFKVDFNFGPNRFIRMVLGHKAVRKSDILESTESRKLVATDRSLNLRHNTLCLTITCISSDSPQWEEGTVRPRVWRKTKTALFPKDCKARWRKDSGDFSLSENHTFCK</sequence>
<dbReference type="Proteomes" id="UP000012159">
    <property type="component" value="Unassembled WGS sequence"/>
</dbReference>
<dbReference type="EMBL" id="AKWF02000102">
    <property type="protein sequence ID" value="EMO61248.1"/>
    <property type="molecule type" value="Genomic_DNA"/>
</dbReference>
<accession>M6WHL3</accession>
<dbReference type="AlphaFoldDB" id="M6WHL3"/>